<dbReference type="SUPFAM" id="SSF55729">
    <property type="entry name" value="Acyl-CoA N-acyltransferases (Nat)"/>
    <property type="match status" value="1"/>
</dbReference>
<sequence>MYIVPTTRDPNHIKDLIYLRKQAGYGEALVDTTWQKAIDDGLRIQYLFYLGEGNGVHVVKEAPPNAELLAMIAADIEDLYASKYPEVASREKGIVYGASCVVENRFRGQGWANALTKWLQDEVIRLGAKQVDRGQPAWKTGWNVKIFSSAVRSENEAGASILRTKGYEEIKRVANYYENHELHPTIGDHVVIFFKKQVTDEERLKDEVIRLGAKHVDRGQPAWKIGWNVKYFTSSVVSTHKASISLLHKLCYDKGKTVHNYYKNHPLEMRLAAPSVVFYKKKITDKQRLR</sequence>
<keyword evidence="2" id="KW-1185">Reference proteome</keyword>
<evidence type="ECO:0000313" key="2">
    <source>
        <dbReference type="Proteomes" id="UP000242875"/>
    </source>
</evidence>
<reference evidence="1 2" key="1">
    <citation type="journal article" date="2017" name="Mycologia">
        <title>Bifiguratus adelaidae, gen. et sp. nov., a new member of Mucoromycotina in endophytic and soil-dwelling habitats.</title>
        <authorList>
            <person name="Torres-Cruz T.J."/>
            <person name="Billingsley Tobias T.L."/>
            <person name="Almatruk M."/>
            <person name="Hesse C."/>
            <person name="Kuske C.R."/>
            <person name="Desiro A."/>
            <person name="Benucci G.M."/>
            <person name="Bonito G."/>
            <person name="Stajich J.E."/>
            <person name="Dunlap C."/>
            <person name="Arnold A.E."/>
            <person name="Porras-Alfaro A."/>
        </authorList>
    </citation>
    <scope>NUCLEOTIDE SEQUENCE [LARGE SCALE GENOMIC DNA]</scope>
    <source>
        <strain evidence="1 2">AZ0501</strain>
    </source>
</reference>
<dbReference type="AlphaFoldDB" id="A0A261XXW5"/>
<dbReference type="EMBL" id="MVBO01000097">
    <property type="protein sequence ID" value="OZJ03215.1"/>
    <property type="molecule type" value="Genomic_DNA"/>
</dbReference>
<organism evidence="1 2">
    <name type="scientific">Bifiguratus adelaidae</name>
    <dbReference type="NCBI Taxonomy" id="1938954"/>
    <lineage>
        <taxon>Eukaryota</taxon>
        <taxon>Fungi</taxon>
        <taxon>Fungi incertae sedis</taxon>
        <taxon>Mucoromycota</taxon>
        <taxon>Mucoromycotina</taxon>
        <taxon>Endogonomycetes</taxon>
        <taxon>Endogonales</taxon>
        <taxon>Endogonales incertae sedis</taxon>
        <taxon>Bifiguratus</taxon>
    </lineage>
</organism>
<dbReference type="Proteomes" id="UP000242875">
    <property type="component" value="Unassembled WGS sequence"/>
</dbReference>
<proteinExistence type="predicted"/>
<dbReference type="Gene3D" id="3.40.630.30">
    <property type="match status" value="1"/>
</dbReference>
<name>A0A261XXW5_9FUNG</name>
<comment type="caution">
    <text evidence="1">The sequence shown here is derived from an EMBL/GenBank/DDBJ whole genome shotgun (WGS) entry which is preliminary data.</text>
</comment>
<protein>
    <submittedName>
        <fullName evidence="1">Uncharacterized protein</fullName>
    </submittedName>
</protein>
<evidence type="ECO:0000313" key="1">
    <source>
        <dbReference type="EMBL" id="OZJ03215.1"/>
    </source>
</evidence>
<accession>A0A261XXW5</accession>
<gene>
    <name evidence="1" type="ORF">BZG36_04540</name>
</gene>
<dbReference type="InterPro" id="IPR016181">
    <property type="entry name" value="Acyl_CoA_acyltransferase"/>
</dbReference>
<feature type="non-terminal residue" evidence="1">
    <location>
        <position position="290"/>
    </location>
</feature>